<protein>
    <submittedName>
        <fullName evidence="1">HAD family hydrolase</fullName>
    </submittedName>
</protein>
<dbReference type="AlphaFoldDB" id="A0A9D1HZD0"/>
<reference evidence="1" key="2">
    <citation type="journal article" date="2021" name="PeerJ">
        <title>Extensive microbial diversity within the chicken gut microbiome revealed by metagenomics and culture.</title>
        <authorList>
            <person name="Gilroy R."/>
            <person name="Ravi A."/>
            <person name="Getino M."/>
            <person name="Pursley I."/>
            <person name="Horton D.L."/>
            <person name="Alikhan N.F."/>
            <person name="Baker D."/>
            <person name="Gharbi K."/>
            <person name="Hall N."/>
            <person name="Watson M."/>
            <person name="Adriaenssens E.M."/>
            <person name="Foster-Nyarko E."/>
            <person name="Jarju S."/>
            <person name="Secka A."/>
            <person name="Antonio M."/>
            <person name="Oren A."/>
            <person name="Chaudhuri R.R."/>
            <person name="La Ragione R."/>
            <person name="Hildebrand F."/>
            <person name="Pallen M.J."/>
        </authorList>
    </citation>
    <scope>NUCLEOTIDE SEQUENCE</scope>
    <source>
        <strain evidence="1">ChiHjej12B11-29160</strain>
    </source>
</reference>
<dbReference type="SUPFAM" id="SSF56784">
    <property type="entry name" value="HAD-like"/>
    <property type="match status" value="1"/>
</dbReference>
<dbReference type="InterPro" id="IPR023198">
    <property type="entry name" value="PGP-like_dom2"/>
</dbReference>
<dbReference type="InterPro" id="IPR050155">
    <property type="entry name" value="HAD-like_hydrolase_sf"/>
</dbReference>
<dbReference type="GO" id="GO:0008967">
    <property type="term" value="F:phosphoglycolate phosphatase activity"/>
    <property type="evidence" value="ECO:0007669"/>
    <property type="project" value="TreeGrafter"/>
</dbReference>
<dbReference type="PANTHER" id="PTHR43434:SF26">
    <property type="entry name" value="PYROPHOSPHATASE PPAX"/>
    <property type="match status" value="1"/>
</dbReference>
<dbReference type="InterPro" id="IPR023214">
    <property type="entry name" value="HAD_sf"/>
</dbReference>
<dbReference type="InterPro" id="IPR036412">
    <property type="entry name" value="HAD-like_sf"/>
</dbReference>
<dbReference type="Gene3D" id="3.40.50.1000">
    <property type="entry name" value="HAD superfamily/HAD-like"/>
    <property type="match status" value="1"/>
</dbReference>
<dbReference type="NCBIfam" id="TIGR01549">
    <property type="entry name" value="HAD-SF-IA-v1"/>
    <property type="match status" value="1"/>
</dbReference>
<organism evidence="1 2">
    <name type="scientific">Candidatus Coprovicinus avistercoris</name>
    <dbReference type="NCBI Taxonomy" id="2840754"/>
    <lineage>
        <taxon>Bacteria</taxon>
        <taxon>Bacillati</taxon>
        <taxon>Actinomycetota</taxon>
        <taxon>Coriobacteriia</taxon>
        <taxon>Coriobacteriales</taxon>
        <taxon>Coriobacteriaceae</taxon>
        <taxon>Coriobacteriaceae incertae sedis</taxon>
        <taxon>Candidatus Coprovicinus</taxon>
    </lineage>
</organism>
<evidence type="ECO:0000313" key="1">
    <source>
        <dbReference type="EMBL" id="HIU24045.1"/>
    </source>
</evidence>
<gene>
    <name evidence="1" type="ORF">IAD17_03905</name>
</gene>
<comment type="caution">
    <text evidence="1">The sequence shown here is derived from an EMBL/GenBank/DDBJ whole genome shotgun (WGS) entry which is preliminary data.</text>
</comment>
<proteinExistence type="predicted"/>
<name>A0A9D1HZD0_9ACTN</name>
<dbReference type="Pfam" id="PF13419">
    <property type="entry name" value="HAD_2"/>
    <property type="match status" value="1"/>
</dbReference>
<dbReference type="Gene3D" id="1.10.150.240">
    <property type="entry name" value="Putative phosphatase, domain 2"/>
    <property type="match status" value="1"/>
</dbReference>
<reference evidence="1" key="1">
    <citation type="submission" date="2020-10" db="EMBL/GenBank/DDBJ databases">
        <authorList>
            <person name="Gilroy R."/>
        </authorList>
    </citation>
    <scope>NUCLEOTIDE SEQUENCE</scope>
    <source>
        <strain evidence="1">ChiHjej12B11-29160</strain>
    </source>
</reference>
<dbReference type="InterPro" id="IPR041492">
    <property type="entry name" value="HAD_2"/>
</dbReference>
<dbReference type="EMBL" id="DVMQ01000013">
    <property type="protein sequence ID" value="HIU24045.1"/>
    <property type="molecule type" value="Genomic_DNA"/>
</dbReference>
<dbReference type="SFLD" id="SFLDG01129">
    <property type="entry name" value="C1.5:_HAD__Beta-PGM__Phosphata"/>
    <property type="match status" value="1"/>
</dbReference>
<dbReference type="PANTHER" id="PTHR43434">
    <property type="entry name" value="PHOSPHOGLYCOLATE PHOSPHATASE"/>
    <property type="match status" value="1"/>
</dbReference>
<dbReference type="SFLD" id="SFLDS00003">
    <property type="entry name" value="Haloacid_Dehalogenase"/>
    <property type="match status" value="1"/>
</dbReference>
<dbReference type="SFLD" id="SFLDG01135">
    <property type="entry name" value="C1.5.6:_HAD__Beta-PGM__Phospha"/>
    <property type="match status" value="1"/>
</dbReference>
<dbReference type="Proteomes" id="UP000824078">
    <property type="component" value="Unassembled WGS sequence"/>
</dbReference>
<keyword evidence="1" id="KW-0378">Hydrolase</keyword>
<sequence>MRYTAVIFDIDGTLVDSTQAIHDALQMVAVDIRGYRLTPQEMELGLSLPAPQALAAVGLPSNEETVDLWLDHEYELWGDEVGPFEGVEELLDVLAQYRVVMGAVTSETSDEMNRGFARFAIKQHMREIITADDTERHKPDPDPLLACLDKLHIAPNQALYVGDSVADGLCAKAAGADFALACWRQDPVTEQVPCRVRLSSPLELLQLLNDA</sequence>
<dbReference type="GO" id="GO:0005829">
    <property type="term" value="C:cytosol"/>
    <property type="evidence" value="ECO:0007669"/>
    <property type="project" value="TreeGrafter"/>
</dbReference>
<dbReference type="InterPro" id="IPR006439">
    <property type="entry name" value="HAD-SF_hydro_IA"/>
</dbReference>
<evidence type="ECO:0000313" key="2">
    <source>
        <dbReference type="Proteomes" id="UP000824078"/>
    </source>
</evidence>
<dbReference type="GO" id="GO:0006281">
    <property type="term" value="P:DNA repair"/>
    <property type="evidence" value="ECO:0007669"/>
    <property type="project" value="TreeGrafter"/>
</dbReference>
<accession>A0A9D1HZD0</accession>